<dbReference type="Proteomes" id="UP001194468">
    <property type="component" value="Unassembled WGS sequence"/>
</dbReference>
<name>A0AAD4GGC2_BOLED</name>
<feature type="region of interest" description="Disordered" evidence="1">
    <location>
        <begin position="79"/>
        <end position="106"/>
    </location>
</feature>
<comment type="caution">
    <text evidence="3">The sequence shown here is derived from an EMBL/GenBank/DDBJ whole genome shotgun (WGS) entry which is preliminary data.</text>
</comment>
<evidence type="ECO:0000313" key="3">
    <source>
        <dbReference type="EMBL" id="KAF8442818.1"/>
    </source>
</evidence>
<dbReference type="AlphaFoldDB" id="A0AAD4GGC2"/>
<keyword evidence="2" id="KW-0732">Signal</keyword>
<accession>A0AAD4GGC2</accession>
<protein>
    <submittedName>
        <fullName evidence="3">Uncharacterized protein</fullName>
    </submittedName>
</protein>
<feature type="chain" id="PRO_5042167215" evidence="2">
    <location>
        <begin position="22"/>
        <end position="189"/>
    </location>
</feature>
<evidence type="ECO:0000256" key="2">
    <source>
        <dbReference type="SAM" id="SignalP"/>
    </source>
</evidence>
<reference evidence="3" key="1">
    <citation type="submission" date="2019-10" db="EMBL/GenBank/DDBJ databases">
        <authorList>
            <consortium name="DOE Joint Genome Institute"/>
            <person name="Kuo A."/>
            <person name="Miyauchi S."/>
            <person name="Kiss E."/>
            <person name="Drula E."/>
            <person name="Kohler A."/>
            <person name="Sanchez-Garcia M."/>
            <person name="Andreopoulos B."/>
            <person name="Barry K.W."/>
            <person name="Bonito G."/>
            <person name="Buee M."/>
            <person name="Carver A."/>
            <person name="Chen C."/>
            <person name="Cichocki N."/>
            <person name="Clum A."/>
            <person name="Culley D."/>
            <person name="Crous P.W."/>
            <person name="Fauchery L."/>
            <person name="Girlanda M."/>
            <person name="Hayes R."/>
            <person name="Keri Z."/>
            <person name="LaButti K."/>
            <person name="Lipzen A."/>
            <person name="Lombard V."/>
            <person name="Magnuson J."/>
            <person name="Maillard F."/>
            <person name="Morin E."/>
            <person name="Murat C."/>
            <person name="Nolan M."/>
            <person name="Ohm R."/>
            <person name="Pangilinan J."/>
            <person name="Pereira M."/>
            <person name="Perotto S."/>
            <person name="Peter M."/>
            <person name="Riley R."/>
            <person name="Sitrit Y."/>
            <person name="Stielow B."/>
            <person name="Szollosi G."/>
            <person name="Zifcakova L."/>
            <person name="Stursova M."/>
            <person name="Spatafora J.W."/>
            <person name="Tedersoo L."/>
            <person name="Vaario L.-M."/>
            <person name="Yamada A."/>
            <person name="Yan M."/>
            <person name="Wang P."/>
            <person name="Xu J."/>
            <person name="Bruns T."/>
            <person name="Baldrian P."/>
            <person name="Vilgalys R."/>
            <person name="Henrissat B."/>
            <person name="Grigoriev I.V."/>
            <person name="Hibbett D."/>
            <person name="Nagy L.G."/>
            <person name="Martin F.M."/>
        </authorList>
    </citation>
    <scope>NUCLEOTIDE SEQUENCE</scope>
    <source>
        <strain evidence="3">BED1</strain>
    </source>
</reference>
<evidence type="ECO:0000313" key="4">
    <source>
        <dbReference type="Proteomes" id="UP001194468"/>
    </source>
</evidence>
<feature type="compositionally biased region" description="Pro residues" evidence="1">
    <location>
        <begin position="171"/>
        <end position="180"/>
    </location>
</feature>
<feature type="region of interest" description="Disordered" evidence="1">
    <location>
        <begin position="164"/>
        <end position="189"/>
    </location>
</feature>
<reference evidence="3" key="2">
    <citation type="journal article" date="2020" name="Nat. Commun.">
        <title>Large-scale genome sequencing of mycorrhizal fungi provides insights into the early evolution of symbiotic traits.</title>
        <authorList>
            <person name="Miyauchi S."/>
            <person name="Kiss E."/>
            <person name="Kuo A."/>
            <person name="Drula E."/>
            <person name="Kohler A."/>
            <person name="Sanchez-Garcia M."/>
            <person name="Morin E."/>
            <person name="Andreopoulos B."/>
            <person name="Barry K.W."/>
            <person name="Bonito G."/>
            <person name="Buee M."/>
            <person name="Carver A."/>
            <person name="Chen C."/>
            <person name="Cichocki N."/>
            <person name="Clum A."/>
            <person name="Culley D."/>
            <person name="Crous P.W."/>
            <person name="Fauchery L."/>
            <person name="Girlanda M."/>
            <person name="Hayes R.D."/>
            <person name="Keri Z."/>
            <person name="LaButti K."/>
            <person name="Lipzen A."/>
            <person name="Lombard V."/>
            <person name="Magnuson J."/>
            <person name="Maillard F."/>
            <person name="Murat C."/>
            <person name="Nolan M."/>
            <person name="Ohm R.A."/>
            <person name="Pangilinan J."/>
            <person name="Pereira M.F."/>
            <person name="Perotto S."/>
            <person name="Peter M."/>
            <person name="Pfister S."/>
            <person name="Riley R."/>
            <person name="Sitrit Y."/>
            <person name="Stielow J.B."/>
            <person name="Szollosi G."/>
            <person name="Zifcakova L."/>
            <person name="Stursova M."/>
            <person name="Spatafora J.W."/>
            <person name="Tedersoo L."/>
            <person name="Vaario L.M."/>
            <person name="Yamada A."/>
            <person name="Yan M."/>
            <person name="Wang P."/>
            <person name="Xu J."/>
            <person name="Bruns T."/>
            <person name="Baldrian P."/>
            <person name="Vilgalys R."/>
            <person name="Dunand C."/>
            <person name="Henrissat B."/>
            <person name="Grigoriev I.V."/>
            <person name="Hibbett D."/>
            <person name="Nagy L.G."/>
            <person name="Martin F.M."/>
        </authorList>
    </citation>
    <scope>NUCLEOTIDE SEQUENCE</scope>
    <source>
        <strain evidence="3">BED1</strain>
    </source>
</reference>
<proteinExistence type="predicted"/>
<evidence type="ECO:0000256" key="1">
    <source>
        <dbReference type="SAM" id="MobiDB-lite"/>
    </source>
</evidence>
<organism evidence="3 4">
    <name type="scientific">Boletus edulis BED1</name>
    <dbReference type="NCBI Taxonomy" id="1328754"/>
    <lineage>
        <taxon>Eukaryota</taxon>
        <taxon>Fungi</taxon>
        <taxon>Dikarya</taxon>
        <taxon>Basidiomycota</taxon>
        <taxon>Agaricomycotina</taxon>
        <taxon>Agaricomycetes</taxon>
        <taxon>Agaricomycetidae</taxon>
        <taxon>Boletales</taxon>
        <taxon>Boletineae</taxon>
        <taxon>Boletaceae</taxon>
        <taxon>Boletoideae</taxon>
        <taxon>Boletus</taxon>
    </lineage>
</organism>
<dbReference type="EMBL" id="WHUW01000008">
    <property type="protein sequence ID" value="KAF8442818.1"/>
    <property type="molecule type" value="Genomic_DNA"/>
</dbReference>
<sequence length="189" mass="20009">MRYHAVFSVAFIAAAVAPVMSVPIAGSQSTQAAPTTLALNQNQTAQVPPAPANLINEFLSSLSPGQLQDLTAIVQAALDSSDPTSPMPTNSSTPSQPEKRAGFEPTPTAKADYMQDELERRQLGDLIDFLEKGAAKVGLKVGEKVAESAIKSSVKRIAAPIPNAKRHWTPPAIPTPPPIPSCWRTESCD</sequence>
<gene>
    <name evidence="3" type="ORF">L210DRAFT_3534169</name>
</gene>
<feature type="signal peptide" evidence="2">
    <location>
        <begin position="1"/>
        <end position="21"/>
    </location>
</feature>
<feature type="compositionally biased region" description="Low complexity" evidence="1">
    <location>
        <begin position="80"/>
        <end position="96"/>
    </location>
</feature>
<keyword evidence="4" id="KW-1185">Reference proteome</keyword>